<keyword evidence="2" id="KW-1185">Reference proteome</keyword>
<reference evidence="1" key="1">
    <citation type="submission" date="2022-11" db="EMBL/GenBank/DDBJ databases">
        <title>beta-Carotene-producing bacterium, Jeongeuplla avenae sp. nov., alleviates the salt stress of Arabidopsis seedlings.</title>
        <authorList>
            <person name="Jiang L."/>
            <person name="Lee J."/>
        </authorList>
    </citation>
    <scope>NUCLEOTIDE SEQUENCE</scope>
    <source>
        <strain evidence="1">DY_R2A_6</strain>
    </source>
</reference>
<sequence>MSLHLDGVTLAYPPARSGRRDEPPVLRDLSLAIEPGAFVSVIGRSGSGKTSLLNLAAGFVAPSGGSVRVDGERVEGPGAERAVVFQDDALFPWASARDNVAFALRLRGLPGAERRTRAEALLASVGLAGAGDKAIWELSGGMRQRVGIARALAAEPRYLLMDEPLGALDAMTRERMHEFLLGIWQRSGAGILLITHGIEEALFLGTRVVVLAGRPGRIIADMPASYGRRFLRGEPARAIRADPAFVADRNALADMIHDEAERAA</sequence>
<gene>
    <name evidence="1" type="ORF">OXU80_23860</name>
</gene>
<keyword evidence="1" id="KW-0067">ATP-binding</keyword>
<keyword evidence="1" id="KW-0547">Nucleotide-binding</keyword>
<evidence type="ECO:0000313" key="1">
    <source>
        <dbReference type="EMBL" id="WAJ27844.1"/>
    </source>
</evidence>
<dbReference type="EMBL" id="CP113520">
    <property type="protein sequence ID" value="WAJ27844.1"/>
    <property type="molecule type" value="Genomic_DNA"/>
</dbReference>
<proteinExistence type="predicted"/>
<organism evidence="1 2">
    <name type="scientific">Antarcticirhabdus aurantiaca</name>
    <dbReference type="NCBI Taxonomy" id="2606717"/>
    <lineage>
        <taxon>Bacteria</taxon>
        <taxon>Pseudomonadati</taxon>
        <taxon>Pseudomonadota</taxon>
        <taxon>Alphaproteobacteria</taxon>
        <taxon>Hyphomicrobiales</taxon>
        <taxon>Aurantimonadaceae</taxon>
        <taxon>Antarcticirhabdus</taxon>
    </lineage>
</organism>
<name>A0ACD4NM67_9HYPH</name>
<dbReference type="Proteomes" id="UP001163223">
    <property type="component" value="Chromosome"/>
</dbReference>
<evidence type="ECO:0000313" key="2">
    <source>
        <dbReference type="Proteomes" id="UP001163223"/>
    </source>
</evidence>
<accession>A0ACD4NM67</accession>
<protein>
    <submittedName>
        <fullName evidence="1">ATP-binding cassette domain-containing protein</fullName>
    </submittedName>
</protein>